<feature type="domain" description="RNA polymerase sigma-70 region 2" evidence="6">
    <location>
        <begin position="29"/>
        <end position="90"/>
    </location>
</feature>
<dbReference type="GO" id="GO:0003677">
    <property type="term" value="F:DNA binding"/>
    <property type="evidence" value="ECO:0007669"/>
    <property type="project" value="UniProtKB-KW"/>
</dbReference>
<accession>A0A3E4M660</accession>
<name>A0A3E4M660_9FIRM</name>
<dbReference type="Proteomes" id="UP000261052">
    <property type="component" value="Unassembled WGS sequence"/>
</dbReference>
<protein>
    <submittedName>
        <fullName evidence="8">RNA polymerase sigma factor</fullName>
    </submittedName>
</protein>
<dbReference type="InterPro" id="IPR014284">
    <property type="entry name" value="RNA_pol_sigma-70_dom"/>
</dbReference>
<dbReference type="SUPFAM" id="SSF88659">
    <property type="entry name" value="Sigma3 and sigma4 domains of RNA polymerase sigma factors"/>
    <property type="match status" value="1"/>
</dbReference>
<comment type="caution">
    <text evidence="8">The sequence shown here is derived from an EMBL/GenBank/DDBJ whole genome shotgun (WGS) entry which is preliminary data.</text>
</comment>
<evidence type="ECO:0000256" key="3">
    <source>
        <dbReference type="ARBA" id="ARBA00023082"/>
    </source>
</evidence>
<dbReference type="InterPro" id="IPR007627">
    <property type="entry name" value="RNA_pol_sigma70_r2"/>
</dbReference>
<evidence type="ECO:0000259" key="6">
    <source>
        <dbReference type="Pfam" id="PF04542"/>
    </source>
</evidence>
<dbReference type="InterPro" id="IPR013325">
    <property type="entry name" value="RNA_pol_sigma_r2"/>
</dbReference>
<organism evidence="8 9">
    <name type="scientific">Agathobacter rectalis</name>
    <dbReference type="NCBI Taxonomy" id="39491"/>
    <lineage>
        <taxon>Bacteria</taxon>
        <taxon>Bacillati</taxon>
        <taxon>Bacillota</taxon>
        <taxon>Clostridia</taxon>
        <taxon>Lachnospirales</taxon>
        <taxon>Lachnospiraceae</taxon>
        <taxon>Agathobacter</taxon>
    </lineage>
</organism>
<evidence type="ECO:0000256" key="5">
    <source>
        <dbReference type="ARBA" id="ARBA00023163"/>
    </source>
</evidence>
<dbReference type="NCBIfam" id="TIGR02937">
    <property type="entry name" value="sigma70-ECF"/>
    <property type="match status" value="1"/>
</dbReference>
<sequence length="191" mass="22859">MNEKISDQKIVRHYLDRLESAILETKNKYGKLINLIAYNILCSKDDADECENDTYLNVWNSIPPNEPENLKAYCLRISRNLAIKRYRYNSAQKRDNSKQLSLEKIMEECGDIFPERNNVSDENEIKIIINKFLMELPLKKRKVFMLRYWYFLSVKEITEECKMSKSQVEVALFRMRKLLKEEFEERGYIHG</sequence>
<evidence type="ECO:0000313" key="9">
    <source>
        <dbReference type="Proteomes" id="UP000261052"/>
    </source>
</evidence>
<dbReference type="Gene3D" id="1.10.10.10">
    <property type="entry name" value="Winged helix-like DNA-binding domain superfamily/Winged helix DNA-binding domain"/>
    <property type="match status" value="1"/>
</dbReference>
<evidence type="ECO:0000313" key="8">
    <source>
        <dbReference type="EMBL" id="RGK45106.1"/>
    </source>
</evidence>
<reference evidence="8 9" key="1">
    <citation type="submission" date="2018-08" db="EMBL/GenBank/DDBJ databases">
        <title>A genome reference for cultivated species of the human gut microbiota.</title>
        <authorList>
            <person name="Zou Y."/>
            <person name="Xue W."/>
            <person name="Luo G."/>
        </authorList>
    </citation>
    <scope>NUCLEOTIDE SEQUENCE [LARGE SCALE GENOMIC DNA]</scope>
    <source>
        <strain evidence="8 9">TF11-15AC</strain>
    </source>
</reference>
<proteinExistence type="inferred from homology"/>
<dbReference type="PANTHER" id="PTHR43133:SF8">
    <property type="entry name" value="RNA POLYMERASE SIGMA FACTOR HI_1459-RELATED"/>
    <property type="match status" value="1"/>
</dbReference>
<dbReference type="RefSeq" id="WP_117685027.1">
    <property type="nucleotide sequence ID" value="NZ_QSQP01000002.1"/>
</dbReference>
<dbReference type="Gene3D" id="1.10.1740.10">
    <property type="match status" value="1"/>
</dbReference>
<evidence type="ECO:0000256" key="2">
    <source>
        <dbReference type="ARBA" id="ARBA00023015"/>
    </source>
</evidence>
<keyword evidence="2" id="KW-0805">Transcription regulation</keyword>
<dbReference type="InterPro" id="IPR036388">
    <property type="entry name" value="WH-like_DNA-bd_sf"/>
</dbReference>
<keyword evidence="3" id="KW-0731">Sigma factor</keyword>
<dbReference type="InterPro" id="IPR013324">
    <property type="entry name" value="RNA_pol_sigma_r3/r4-like"/>
</dbReference>
<dbReference type="AlphaFoldDB" id="A0A3E4M660"/>
<evidence type="ECO:0000256" key="4">
    <source>
        <dbReference type="ARBA" id="ARBA00023125"/>
    </source>
</evidence>
<dbReference type="GO" id="GO:0016987">
    <property type="term" value="F:sigma factor activity"/>
    <property type="evidence" value="ECO:0007669"/>
    <property type="project" value="UniProtKB-KW"/>
</dbReference>
<dbReference type="InterPro" id="IPR039425">
    <property type="entry name" value="RNA_pol_sigma-70-like"/>
</dbReference>
<dbReference type="GO" id="GO:0006352">
    <property type="term" value="P:DNA-templated transcription initiation"/>
    <property type="evidence" value="ECO:0007669"/>
    <property type="project" value="InterPro"/>
</dbReference>
<keyword evidence="5" id="KW-0804">Transcription</keyword>
<gene>
    <name evidence="8" type="ORF">DXD13_02580</name>
</gene>
<dbReference type="InterPro" id="IPR013249">
    <property type="entry name" value="RNA_pol_sigma70_r4_t2"/>
</dbReference>
<evidence type="ECO:0000259" key="7">
    <source>
        <dbReference type="Pfam" id="PF08281"/>
    </source>
</evidence>
<dbReference type="PANTHER" id="PTHR43133">
    <property type="entry name" value="RNA POLYMERASE ECF-TYPE SIGMA FACTO"/>
    <property type="match status" value="1"/>
</dbReference>
<keyword evidence="4" id="KW-0238">DNA-binding</keyword>
<dbReference type="SUPFAM" id="SSF88946">
    <property type="entry name" value="Sigma2 domain of RNA polymerase sigma factors"/>
    <property type="match status" value="1"/>
</dbReference>
<dbReference type="Pfam" id="PF04542">
    <property type="entry name" value="Sigma70_r2"/>
    <property type="match status" value="1"/>
</dbReference>
<dbReference type="EMBL" id="QSQP01000002">
    <property type="protein sequence ID" value="RGK45106.1"/>
    <property type="molecule type" value="Genomic_DNA"/>
</dbReference>
<dbReference type="Pfam" id="PF08281">
    <property type="entry name" value="Sigma70_r4_2"/>
    <property type="match status" value="1"/>
</dbReference>
<evidence type="ECO:0000256" key="1">
    <source>
        <dbReference type="ARBA" id="ARBA00010641"/>
    </source>
</evidence>
<feature type="domain" description="RNA polymerase sigma factor 70 region 4 type 2" evidence="7">
    <location>
        <begin position="130"/>
        <end position="179"/>
    </location>
</feature>
<comment type="similarity">
    <text evidence="1">Belongs to the sigma-70 factor family. ECF subfamily.</text>
</comment>